<keyword evidence="3" id="KW-1185">Reference proteome</keyword>
<name>A0A420YF11_9PEZI</name>
<dbReference type="InterPro" id="IPR036047">
    <property type="entry name" value="F-box-like_dom_sf"/>
</dbReference>
<gene>
    <name evidence="2" type="ORF">DL546_008819</name>
</gene>
<accession>A0A420YF11</accession>
<evidence type="ECO:0000256" key="1">
    <source>
        <dbReference type="SAM" id="MobiDB-lite"/>
    </source>
</evidence>
<proteinExistence type="predicted"/>
<feature type="region of interest" description="Disordered" evidence="1">
    <location>
        <begin position="488"/>
        <end position="548"/>
    </location>
</feature>
<dbReference type="InterPro" id="IPR016024">
    <property type="entry name" value="ARM-type_fold"/>
</dbReference>
<dbReference type="OrthoDB" id="5279008at2759"/>
<reference evidence="2 3" key="1">
    <citation type="submission" date="2018-08" db="EMBL/GenBank/DDBJ databases">
        <title>Draft genome of the lignicolous fungus Coniochaeta pulveracea.</title>
        <authorList>
            <person name="Borstlap C.J."/>
            <person name="De Witt R.N."/>
            <person name="Botha A."/>
            <person name="Volschenk H."/>
        </authorList>
    </citation>
    <scope>NUCLEOTIDE SEQUENCE [LARGE SCALE GENOMIC DNA]</scope>
    <source>
        <strain evidence="2 3">CAB683</strain>
    </source>
</reference>
<dbReference type="SUPFAM" id="SSF48371">
    <property type="entry name" value="ARM repeat"/>
    <property type="match status" value="1"/>
</dbReference>
<dbReference type="AlphaFoldDB" id="A0A420YF11"/>
<evidence type="ECO:0008006" key="4">
    <source>
        <dbReference type="Google" id="ProtNLM"/>
    </source>
</evidence>
<dbReference type="Proteomes" id="UP000275385">
    <property type="component" value="Unassembled WGS sequence"/>
</dbReference>
<protein>
    <recommendedName>
        <fullName evidence="4">F-box domain-containing protein</fullName>
    </recommendedName>
</protein>
<comment type="caution">
    <text evidence="2">The sequence shown here is derived from an EMBL/GenBank/DDBJ whole genome shotgun (WGS) entry which is preliminary data.</text>
</comment>
<dbReference type="EMBL" id="QVQW01000014">
    <property type="protein sequence ID" value="RKU46525.1"/>
    <property type="molecule type" value="Genomic_DNA"/>
</dbReference>
<organism evidence="2 3">
    <name type="scientific">Coniochaeta pulveracea</name>
    <dbReference type="NCBI Taxonomy" id="177199"/>
    <lineage>
        <taxon>Eukaryota</taxon>
        <taxon>Fungi</taxon>
        <taxon>Dikarya</taxon>
        <taxon>Ascomycota</taxon>
        <taxon>Pezizomycotina</taxon>
        <taxon>Sordariomycetes</taxon>
        <taxon>Sordariomycetidae</taxon>
        <taxon>Coniochaetales</taxon>
        <taxon>Coniochaetaceae</taxon>
        <taxon>Coniochaeta</taxon>
    </lineage>
</organism>
<dbReference type="STRING" id="177199.A0A420YF11"/>
<dbReference type="SUPFAM" id="SSF81383">
    <property type="entry name" value="F-box domain"/>
    <property type="match status" value="1"/>
</dbReference>
<evidence type="ECO:0000313" key="3">
    <source>
        <dbReference type="Proteomes" id="UP000275385"/>
    </source>
</evidence>
<evidence type="ECO:0000313" key="2">
    <source>
        <dbReference type="EMBL" id="RKU46525.1"/>
    </source>
</evidence>
<sequence length="548" mass="62590">MEESDLIKQSFLIGLPGELVEKISTWLRKSDLKRFRLTCKAINEATLHHFRQRFFTKRFYMLNERSLNNLLEISQHPFLSRGVKTIGMMPYQVRKPRKPPIPDNQESLQWYDAYTRQELFLNRNQDRDMLTEAFRNLPSLQKLLIAPGFWGKELFDIHEVKRCFGIAHLPVKKLQETSMDHCNRLFRTTIIAMIDAHTSPACILATPSPVPGLYDSSFRLSMNSRPELSNSLRNLRTLHLELDVWDERERKHDPSALEPTAGIMEPNHSLFAQKFLGSAPNLVKLRVSMQEQEGNCCVDDQFISWFAQCPGTPPSGPTWGSNPKVAPIHFRFLTVLVLECFKVSLENLKALVVKVGPTLRRLRLGGFTLVCPEEAPQNTDAPAGWSRIFRLLAHSSELESIQLTNLVSCYPRVNAIWYNVCCHEVPYFAGMRRLLGYHGIKSCVNVSYRGPDMEGFLENLASNMTEGTPSQRHQHDFDNLGTDPCEMSDCETDICDDDSSVDSDGEDEDGEGEEDDDNDEYDDEDSDEDNDEDNDEDEDDGDEAEEDI</sequence>